<sequence>MFGKKCQLFSPIQLYTDLIGVGYAFILLAAGAAMLERILNEVYTMVEATGESTVTIIDALTEQIVE</sequence>
<dbReference type="EMBL" id="CP003363">
    <property type="protein sequence ID" value="AGB50632.1"/>
    <property type="molecule type" value="Genomic_DNA"/>
</dbReference>
<dbReference type="RefSeq" id="WP_015313764.1">
    <property type="nucleotide sequence ID" value="NC_019972.1"/>
</dbReference>
<evidence type="ECO:0000313" key="3">
    <source>
        <dbReference type="Proteomes" id="UP000010866"/>
    </source>
</evidence>
<accession>L0KYU3</accession>
<name>L0KYU3_METHD</name>
<dbReference type="KEGG" id="mhz:Metho_2492"/>
<keyword evidence="1" id="KW-1133">Transmembrane helix</keyword>
<protein>
    <submittedName>
        <fullName evidence="2">Uncharacterized protein</fullName>
    </submittedName>
</protein>
<keyword evidence="2" id="KW-0614">Plasmid</keyword>
<dbReference type="HOGENOM" id="CLU_2820864_0_0_2"/>
<geneLocation type="plasmid" evidence="2 3">
    <name>pMETHO01</name>
</geneLocation>
<gene>
    <name evidence="2" type="ordered locus">Metho_2492</name>
</gene>
<dbReference type="Proteomes" id="UP000010866">
    <property type="component" value="Plasmid pMETHO01"/>
</dbReference>
<keyword evidence="1" id="KW-0472">Membrane</keyword>
<evidence type="ECO:0000313" key="2">
    <source>
        <dbReference type="EMBL" id="AGB50632.1"/>
    </source>
</evidence>
<dbReference type="GeneID" id="14401454"/>
<organism evidence="2 3">
    <name type="scientific">Methanomethylovorans hollandica (strain DSM 15978 / NBRC 107637 / DMS1)</name>
    <dbReference type="NCBI Taxonomy" id="867904"/>
    <lineage>
        <taxon>Archaea</taxon>
        <taxon>Methanobacteriati</taxon>
        <taxon>Methanobacteriota</taxon>
        <taxon>Stenosarchaea group</taxon>
        <taxon>Methanomicrobia</taxon>
        <taxon>Methanosarcinales</taxon>
        <taxon>Methanosarcinaceae</taxon>
        <taxon>Methanomethylovorans</taxon>
    </lineage>
</organism>
<evidence type="ECO:0000256" key="1">
    <source>
        <dbReference type="SAM" id="Phobius"/>
    </source>
</evidence>
<reference evidence="3" key="1">
    <citation type="submission" date="2012-02" db="EMBL/GenBank/DDBJ databases">
        <title>Complete sequence of plasmid of Methanomethylovorans hollandica DSM 15978.</title>
        <authorList>
            <person name="Lucas S."/>
            <person name="Copeland A."/>
            <person name="Lapidus A."/>
            <person name="Glavina del Rio T."/>
            <person name="Dalin E."/>
            <person name="Tice H."/>
            <person name="Bruce D."/>
            <person name="Goodwin L."/>
            <person name="Pitluck S."/>
            <person name="Peters L."/>
            <person name="Mikhailova N."/>
            <person name="Held B."/>
            <person name="Kyrpides N."/>
            <person name="Mavromatis K."/>
            <person name="Ivanova N."/>
            <person name="Brettin T."/>
            <person name="Detter J.C."/>
            <person name="Han C."/>
            <person name="Larimer F."/>
            <person name="Land M."/>
            <person name="Hauser L."/>
            <person name="Markowitz V."/>
            <person name="Cheng J.-F."/>
            <person name="Hugenholtz P."/>
            <person name="Woyke T."/>
            <person name="Wu D."/>
            <person name="Spring S."/>
            <person name="Schroeder M."/>
            <person name="Brambilla E."/>
            <person name="Klenk H.-P."/>
            <person name="Eisen J.A."/>
        </authorList>
    </citation>
    <scope>NUCLEOTIDE SEQUENCE [LARGE SCALE GENOMIC DNA]</scope>
    <source>
        <strain evidence="3">DSM 15978 / NBRC 107637 / DMS1</strain>
        <plasmid evidence="3">Plasmid pMETHO01</plasmid>
    </source>
</reference>
<keyword evidence="1" id="KW-0812">Transmembrane</keyword>
<feature type="transmembrane region" description="Helical" evidence="1">
    <location>
        <begin position="12"/>
        <end position="35"/>
    </location>
</feature>
<keyword evidence="3" id="KW-1185">Reference proteome</keyword>
<proteinExistence type="predicted"/>
<dbReference type="AlphaFoldDB" id="L0KYU3"/>